<keyword evidence="4" id="KW-1185">Reference proteome</keyword>
<proteinExistence type="predicted"/>
<dbReference type="InterPro" id="IPR008565">
    <property type="entry name" value="TtsA-like_GH18_dom"/>
</dbReference>
<dbReference type="Pfam" id="PF05838">
    <property type="entry name" value="Glyco_hydro_108"/>
    <property type="match status" value="1"/>
</dbReference>
<sequence length="160" mass="17417">MADFDHAFAALLGNEGGYSNNPADPGGETMWGVTARVARAHGYAGQMKDLPLSFGRAIAKAEYWDVIHGDDLPEEIAFQAFDAAYNGGHPVQWLQQAASVTVDGNFGPVTLAAVLAADPDKIVMRFDAYRLKYMKDLPTWPNFSRGWADRIANNLLRAAS</sequence>
<reference evidence="4" key="1">
    <citation type="journal article" date="2019" name="Int. J. Syst. Evol. Microbiol.">
        <title>The Global Catalogue of Microorganisms (GCM) 10K type strain sequencing project: providing services to taxonomists for standard genome sequencing and annotation.</title>
        <authorList>
            <consortium name="The Broad Institute Genomics Platform"/>
            <consortium name="The Broad Institute Genome Sequencing Center for Infectious Disease"/>
            <person name="Wu L."/>
            <person name="Ma J."/>
        </authorList>
    </citation>
    <scope>NUCLEOTIDE SEQUENCE [LARGE SCALE GENOMIC DNA]</scope>
    <source>
        <strain evidence="4">CCM 4481</strain>
    </source>
</reference>
<dbReference type="SUPFAM" id="SSF53955">
    <property type="entry name" value="Lysozyme-like"/>
    <property type="match status" value="1"/>
</dbReference>
<protein>
    <submittedName>
        <fullName evidence="3">Glycoside hydrolase family 108 protein</fullName>
    </submittedName>
</protein>
<dbReference type="InterPro" id="IPR023346">
    <property type="entry name" value="Lysozyme-like_dom_sf"/>
</dbReference>
<name>A0ABV9C0D8_9GAMM</name>
<accession>A0ABV9C0D8</accession>
<dbReference type="RefSeq" id="WP_266151142.1">
    <property type="nucleotide sequence ID" value="NZ_CP064028.1"/>
</dbReference>
<organism evidence="3 4">
    <name type="scientific">Dyella halodurans</name>
    <dbReference type="NCBI Taxonomy" id="1920171"/>
    <lineage>
        <taxon>Bacteria</taxon>
        <taxon>Pseudomonadati</taxon>
        <taxon>Pseudomonadota</taxon>
        <taxon>Gammaproteobacteria</taxon>
        <taxon>Lysobacterales</taxon>
        <taxon>Rhodanobacteraceae</taxon>
        <taxon>Dyella</taxon>
    </lineage>
</organism>
<dbReference type="GO" id="GO:0016787">
    <property type="term" value="F:hydrolase activity"/>
    <property type="evidence" value="ECO:0007669"/>
    <property type="project" value="UniProtKB-KW"/>
</dbReference>
<dbReference type="Gene3D" id="1.20.141.10">
    <property type="entry name" value="Chitosanase, subunit A, domain 1"/>
    <property type="match status" value="1"/>
</dbReference>
<comment type="caution">
    <text evidence="3">The sequence shown here is derived from an EMBL/GenBank/DDBJ whole genome shotgun (WGS) entry which is preliminary data.</text>
</comment>
<evidence type="ECO:0000313" key="3">
    <source>
        <dbReference type="EMBL" id="MFC4526397.1"/>
    </source>
</evidence>
<dbReference type="Pfam" id="PF09374">
    <property type="entry name" value="PG_binding_3"/>
    <property type="match status" value="1"/>
</dbReference>
<feature type="domain" description="Peptidoglycan binding" evidence="2">
    <location>
        <begin position="89"/>
        <end position="150"/>
    </location>
</feature>
<evidence type="ECO:0000259" key="1">
    <source>
        <dbReference type="Pfam" id="PF05838"/>
    </source>
</evidence>
<gene>
    <name evidence="3" type="ORF">ACFO5W_07060</name>
</gene>
<evidence type="ECO:0000259" key="2">
    <source>
        <dbReference type="Pfam" id="PF09374"/>
    </source>
</evidence>
<feature type="domain" description="TtsA-like Glycoside hydrolase family 108" evidence="1">
    <location>
        <begin position="9"/>
        <end position="88"/>
    </location>
</feature>
<dbReference type="EMBL" id="JBHSGA010000013">
    <property type="protein sequence ID" value="MFC4526397.1"/>
    <property type="molecule type" value="Genomic_DNA"/>
</dbReference>
<dbReference type="InterPro" id="IPR018537">
    <property type="entry name" value="Peptidoglycan-bd_3"/>
</dbReference>
<dbReference type="CDD" id="cd13926">
    <property type="entry name" value="N-acetylmuramidase_GH108"/>
    <property type="match status" value="1"/>
</dbReference>
<dbReference type="Proteomes" id="UP001595961">
    <property type="component" value="Unassembled WGS sequence"/>
</dbReference>
<evidence type="ECO:0000313" key="4">
    <source>
        <dbReference type="Proteomes" id="UP001595961"/>
    </source>
</evidence>
<keyword evidence="3" id="KW-0378">Hydrolase</keyword>